<dbReference type="Proteomes" id="UP000789390">
    <property type="component" value="Unassembled WGS sequence"/>
</dbReference>
<dbReference type="Gene3D" id="2.130.10.10">
    <property type="entry name" value="YVTN repeat-like/Quinoprotein amine dehydrogenase"/>
    <property type="match status" value="1"/>
</dbReference>
<dbReference type="Gene3D" id="1.20.1280.50">
    <property type="match status" value="1"/>
</dbReference>
<proteinExistence type="predicted"/>
<protein>
    <recommendedName>
        <fullName evidence="3">F-box domain-containing protein</fullName>
    </recommendedName>
</protein>
<sequence>MVEWDLIGNLYRRGLDHVLDHIFGYLNYNCLRSTELVSIVWQQATLEGKIWKNLLSRNMFLFPCWRDMFLALKGMKHKSLDFQDDSSSEYYRKICCLIETELQLLESNWKKMKYSERKCEFGPLHHSACSDYFDLSGDWIVRVQKDRRIVIRNRWTLEIENVLEIPIMQIQFKGEVPILNSVKMSDSFIVASFCRHPEICVWNTKTRDLIYVIDGDSLSIQENEEDYDVLFSCGLRLWKNLLLSCHARSLEGLDLSWILTLRSLPPSVDEEVAILHQAVISGPGHFWGLLMDEIYILIFFSKFSPTNLSTGGICIEIRNTKSFEIKTVIKFEDKNMPHDFHYSNGLIATGHRGKPIRIWDVVTGHCISKIPYRETLAAIRLVSNKYIVSCDESGKLKIWDLQTALKLDRKPNSTCLVKTIPPPRVPYVDELFVASIAADEFQIVVITQFDRRSFCLNVKNFLDAAK</sequence>
<dbReference type="InterPro" id="IPR036047">
    <property type="entry name" value="F-box-like_dom_sf"/>
</dbReference>
<comment type="caution">
    <text evidence="1">The sequence shown here is derived from an EMBL/GenBank/DDBJ whole genome shotgun (WGS) entry which is preliminary data.</text>
</comment>
<dbReference type="InterPro" id="IPR015943">
    <property type="entry name" value="WD40/YVTN_repeat-like_dom_sf"/>
</dbReference>
<evidence type="ECO:0000313" key="2">
    <source>
        <dbReference type="Proteomes" id="UP000789390"/>
    </source>
</evidence>
<dbReference type="AlphaFoldDB" id="A0A8J2RIG4"/>
<gene>
    <name evidence="1" type="ORF">DGAL_LOCUS6412</name>
</gene>
<dbReference type="InterPro" id="IPR036322">
    <property type="entry name" value="WD40_repeat_dom_sf"/>
</dbReference>
<name>A0A8J2RIG4_9CRUS</name>
<dbReference type="OrthoDB" id="538223at2759"/>
<evidence type="ECO:0008006" key="3">
    <source>
        <dbReference type="Google" id="ProtNLM"/>
    </source>
</evidence>
<dbReference type="SUPFAM" id="SSF50978">
    <property type="entry name" value="WD40 repeat-like"/>
    <property type="match status" value="1"/>
</dbReference>
<organism evidence="1 2">
    <name type="scientific">Daphnia galeata</name>
    <dbReference type="NCBI Taxonomy" id="27404"/>
    <lineage>
        <taxon>Eukaryota</taxon>
        <taxon>Metazoa</taxon>
        <taxon>Ecdysozoa</taxon>
        <taxon>Arthropoda</taxon>
        <taxon>Crustacea</taxon>
        <taxon>Branchiopoda</taxon>
        <taxon>Diplostraca</taxon>
        <taxon>Cladocera</taxon>
        <taxon>Anomopoda</taxon>
        <taxon>Daphniidae</taxon>
        <taxon>Daphnia</taxon>
    </lineage>
</organism>
<accession>A0A8J2RIG4</accession>
<reference evidence="1" key="1">
    <citation type="submission" date="2021-11" db="EMBL/GenBank/DDBJ databases">
        <authorList>
            <person name="Schell T."/>
        </authorList>
    </citation>
    <scope>NUCLEOTIDE SEQUENCE</scope>
    <source>
        <strain evidence="1">M5</strain>
    </source>
</reference>
<dbReference type="PANTHER" id="PTHR14604:SF4">
    <property type="entry name" value="F-BOX DOMAIN-CONTAINING PROTEIN"/>
    <property type="match status" value="1"/>
</dbReference>
<dbReference type="PANTHER" id="PTHR14604">
    <property type="entry name" value="WD40 REPEAT PF20"/>
    <property type="match status" value="1"/>
</dbReference>
<dbReference type="EMBL" id="CAKKLH010000113">
    <property type="protein sequence ID" value="CAH0103743.1"/>
    <property type="molecule type" value="Genomic_DNA"/>
</dbReference>
<evidence type="ECO:0000313" key="1">
    <source>
        <dbReference type="EMBL" id="CAH0103743.1"/>
    </source>
</evidence>
<dbReference type="InterPro" id="IPR050995">
    <property type="entry name" value="WD-F-box_domain-protein"/>
</dbReference>
<dbReference type="SUPFAM" id="SSF81383">
    <property type="entry name" value="F-box domain"/>
    <property type="match status" value="1"/>
</dbReference>
<keyword evidence="2" id="KW-1185">Reference proteome</keyword>